<dbReference type="InterPro" id="IPR002013">
    <property type="entry name" value="SAC_dom"/>
</dbReference>
<accession>A0A9W6BPX0</accession>
<feature type="transmembrane region" description="Helical" evidence="1">
    <location>
        <begin position="628"/>
        <end position="647"/>
    </location>
</feature>
<evidence type="ECO:0000313" key="3">
    <source>
        <dbReference type="EMBL" id="GLC55795.1"/>
    </source>
</evidence>
<evidence type="ECO:0000259" key="2">
    <source>
        <dbReference type="PROSITE" id="PS50275"/>
    </source>
</evidence>
<dbReference type="GO" id="GO:0043812">
    <property type="term" value="F:phosphatidylinositol-4-phosphate phosphatase activity"/>
    <property type="evidence" value="ECO:0007669"/>
    <property type="project" value="TreeGrafter"/>
</dbReference>
<dbReference type="PANTHER" id="PTHR45662">
    <property type="entry name" value="PHOSPHATIDYLINOSITIDE PHOSPHATASE SAC1"/>
    <property type="match status" value="1"/>
</dbReference>
<organism evidence="3 4">
    <name type="scientific">Pleodorina starrii</name>
    <dbReference type="NCBI Taxonomy" id="330485"/>
    <lineage>
        <taxon>Eukaryota</taxon>
        <taxon>Viridiplantae</taxon>
        <taxon>Chlorophyta</taxon>
        <taxon>core chlorophytes</taxon>
        <taxon>Chlorophyceae</taxon>
        <taxon>CS clade</taxon>
        <taxon>Chlamydomonadales</taxon>
        <taxon>Volvocaceae</taxon>
        <taxon>Pleodorina</taxon>
    </lineage>
</organism>
<protein>
    <recommendedName>
        <fullName evidence="2">SAC domain-containing protein</fullName>
    </recommendedName>
</protein>
<dbReference type="EMBL" id="BRXU01000014">
    <property type="protein sequence ID" value="GLC55795.1"/>
    <property type="molecule type" value="Genomic_DNA"/>
</dbReference>
<keyword evidence="4" id="KW-1185">Reference proteome</keyword>
<dbReference type="Proteomes" id="UP001165080">
    <property type="component" value="Unassembled WGS sequence"/>
</dbReference>
<sequence>MDPRYCFPSLRIFRQGSQAVVQPIVEGSSSQQAVETLLVDLSSGQITASPSRDVLRGSTATDSLGLLGVCKLHKGVALVAITSARKVAELGPQGAAVYELMSATVVSDPAAERTSRENRQLLALLRDAVNPSGSGRGIFFSHFYDLTLTSQRIADADADPAAAAAPLASVARADGRFWYNRVLAAPLLEAGAHRFTPPAVLGFIRQLPGLAFRAPTGGPTQSATVTLIARRAVDRAGTRQWRRGCDSAGNVANFVETEEVVSLPGGDTASFVEVRGSIPLLWTQLPNIKYKPTTVIAAPGQSAPVFDAHVDALKGAYGEVVAINLINHKGTEGKLEVAFRAEASRYCSAGPTAGLRYLAFDFHHECSKGRYHRLSLLWDKIRDDFNRYGFFLRRNGLVERRQVGVMRTNCIDCLDRTNVVQGVLGRKALECMLAALGIMPQSGGGGGGGGSNHPPAAAAAPAVGLPETFPEVEREFKILWADHGDAVSTQYAGTGAMKSGFTRTGKRTFGGVIDDGVKAVVRYYVNNFQDGRKQDAVDLVTGAFTVVPGGPVPLRPQPSPLVPIFLALAAIAFGAHQAGHALAGDLVGPVATITSAAATDAAASGDAAAAAAAAAGGADARGQLIRALLSQVVLPLVLGLGLLGWVVSNGKHLVNKPQLCPHLAVTVTKAKRKGGGKKEQ</sequence>
<gene>
    <name evidence="3" type="primary">PLEST009910</name>
    <name evidence="3" type="ORF">PLESTB_001029600</name>
</gene>
<proteinExistence type="predicted"/>
<keyword evidence="1" id="KW-1133">Transmembrane helix</keyword>
<dbReference type="PROSITE" id="PS50275">
    <property type="entry name" value="SAC"/>
    <property type="match status" value="1"/>
</dbReference>
<dbReference type="Pfam" id="PF02383">
    <property type="entry name" value="Syja_N"/>
    <property type="match status" value="1"/>
</dbReference>
<dbReference type="GO" id="GO:0046856">
    <property type="term" value="P:phosphatidylinositol dephosphorylation"/>
    <property type="evidence" value="ECO:0007669"/>
    <property type="project" value="TreeGrafter"/>
</dbReference>
<name>A0A9W6BPX0_9CHLO</name>
<dbReference type="PANTHER" id="PTHR45662:SF2">
    <property type="entry name" value="PHOSPHATIDYLINOSITOL-3-PHOSPHATASE SAC1"/>
    <property type="match status" value="1"/>
</dbReference>
<feature type="domain" description="SAC" evidence="2">
    <location>
        <begin position="129"/>
        <end position="493"/>
    </location>
</feature>
<keyword evidence="1" id="KW-0472">Membrane</keyword>
<keyword evidence="1" id="KW-0812">Transmembrane</keyword>
<evidence type="ECO:0000256" key="1">
    <source>
        <dbReference type="SAM" id="Phobius"/>
    </source>
</evidence>
<dbReference type="GO" id="GO:0005783">
    <property type="term" value="C:endoplasmic reticulum"/>
    <property type="evidence" value="ECO:0007669"/>
    <property type="project" value="TreeGrafter"/>
</dbReference>
<reference evidence="3 4" key="1">
    <citation type="journal article" date="2023" name="Commun. Biol.">
        <title>Reorganization of the ancestral sex-determining regions during the evolution of trioecy in Pleodorina starrii.</title>
        <authorList>
            <person name="Takahashi K."/>
            <person name="Suzuki S."/>
            <person name="Kawai-Toyooka H."/>
            <person name="Yamamoto K."/>
            <person name="Hamaji T."/>
            <person name="Ootsuki R."/>
            <person name="Yamaguchi H."/>
            <person name="Kawachi M."/>
            <person name="Higashiyama T."/>
            <person name="Nozaki H."/>
        </authorList>
    </citation>
    <scope>NUCLEOTIDE SEQUENCE [LARGE SCALE GENOMIC DNA]</scope>
    <source>
        <strain evidence="3 4">NIES-4479</strain>
    </source>
</reference>
<dbReference type="AlphaFoldDB" id="A0A9W6BPX0"/>
<evidence type="ECO:0000313" key="4">
    <source>
        <dbReference type="Proteomes" id="UP001165080"/>
    </source>
</evidence>
<comment type="caution">
    <text evidence="3">The sequence shown here is derived from an EMBL/GenBank/DDBJ whole genome shotgun (WGS) entry which is preliminary data.</text>
</comment>